<organism evidence="1 2">
    <name type="scientific">Candidatus Roizmanbacteria bacterium CG_4_10_14_0_2_um_filter_36_9</name>
    <dbReference type="NCBI Taxonomy" id="1974823"/>
    <lineage>
        <taxon>Bacteria</taxon>
        <taxon>Candidatus Roizmaniibacteriota</taxon>
    </lineage>
</organism>
<dbReference type="GO" id="GO:0005829">
    <property type="term" value="C:cytosol"/>
    <property type="evidence" value="ECO:0007669"/>
    <property type="project" value="TreeGrafter"/>
</dbReference>
<dbReference type="PANTHER" id="PTHR43434:SF26">
    <property type="entry name" value="PYROPHOSPHATASE PPAX"/>
    <property type="match status" value="1"/>
</dbReference>
<comment type="caution">
    <text evidence="1">The sequence shown here is derived from an EMBL/GenBank/DDBJ whole genome shotgun (WGS) entry which is preliminary data.</text>
</comment>
<protein>
    <recommendedName>
        <fullName evidence="3">Pyrophosphatase PpaX</fullName>
    </recommendedName>
</protein>
<dbReference type="SUPFAM" id="SSF56784">
    <property type="entry name" value="HAD-like"/>
    <property type="match status" value="1"/>
</dbReference>
<sequence>MIRAILFDVDGTLLDTTEYIYKAFEHSLHFHGLEKVTRSEMSHSIGKPLEECYRDYSLLQDVNHLIDSHKEFQLQNPTLSFPFKNSLSTLMALKSNNILIAAITTRAKVSALQTLKSSKLYELLDFFVAREDVKNVKPDPESLYKALDFLGLDADEAIMVGDSPYDVLAGKNAGTKTVGVTYGFHGDRIIECDPDFVIDDIEGILTLEY</sequence>
<dbReference type="GO" id="GO:0008967">
    <property type="term" value="F:phosphoglycolate phosphatase activity"/>
    <property type="evidence" value="ECO:0007669"/>
    <property type="project" value="TreeGrafter"/>
</dbReference>
<dbReference type="Gene3D" id="3.40.50.1000">
    <property type="entry name" value="HAD superfamily/HAD-like"/>
    <property type="match status" value="1"/>
</dbReference>
<dbReference type="PANTHER" id="PTHR43434">
    <property type="entry name" value="PHOSPHOGLYCOLATE PHOSPHATASE"/>
    <property type="match status" value="1"/>
</dbReference>
<dbReference type="NCBIfam" id="TIGR01549">
    <property type="entry name" value="HAD-SF-IA-v1"/>
    <property type="match status" value="1"/>
</dbReference>
<dbReference type="Pfam" id="PF13419">
    <property type="entry name" value="HAD_2"/>
    <property type="match status" value="1"/>
</dbReference>
<dbReference type="Proteomes" id="UP000230027">
    <property type="component" value="Unassembled WGS sequence"/>
</dbReference>
<dbReference type="InterPro" id="IPR036412">
    <property type="entry name" value="HAD-like_sf"/>
</dbReference>
<dbReference type="NCBIfam" id="TIGR01509">
    <property type="entry name" value="HAD-SF-IA-v3"/>
    <property type="match status" value="1"/>
</dbReference>
<reference evidence="2" key="1">
    <citation type="submission" date="2017-09" db="EMBL/GenBank/DDBJ databases">
        <title>Depth-based differentiation of microbial function through sediment-hosted aquifers and enrichment of novel symbionts in the deep terrestrial subsurface.</title>
        <authorList>
            <person name="Probst A.J."/>
            <person name="Ladd B."/>
            <person name="Jarett J.K."/>
            <person name="Geller-Mcgrath D.E."/>
            <person name="Sieber C.M.K."/>
            <person name="Emerson J.B."/>
            <person name="Anantharaman K."/>
            <person name="Thomas B.C."/>
            <person name="Malmstrom R."/>
            <person name="Stieglmeier M."/>
            <person name="Klingl A."/>
            <person name="Woyke T."/>
            <person name="Ryan C.M."/>
            <person name="Banfield J.F."/>
        </authorList>
    </citation>
    <scope>NUCLEOTIDE SEQUENCE [LARGE SCALE GENOMIC DNA]</scope>
</reference>
<dbReference type="AlphaFoldDB" id="A0A2M7U478"/>
<evidence type="ECO:0000313" key="2">
    <source>
        <dbReference type="Proteomes" id="UP000230027"/>
    </source>
</evidence>
<dbReference type="PRINTS" id="PR00413">
    <property type="entry name" value="HADHALOGNASE"/>
</dbReference>
<dbReference type="InterPro" id="IPR023198">
    <property type="entry name" value="PGP-like_dom2"/>
</dbReference>
<dbReference type="SFLD" id="SFLDG01135">
    <property type="entry name" value="C1.5.6:_HAD__Beta-PGM__Phospha"/>
    <property type="match status" value="1"/>
</dbReference>
<dbReference type="GO" id="GO:0006281">
    <property type="term" value="P:DNA repair"/>
    <property type="evidence" value="ECO:0007669"/>
    <property type="project" value="TreeGrafter"/>
</dbReference>
<dbReference type="SFLD" id="SFLDG01129">
    <property type="entry name" value="C1.5:_HAD__Beta-PGM__Phosphata"/>
    <property type="match status" value="1"/>
</dbReference>
<accession>A0A2M7U478</accession>
<dbReference type="InterPro" id="IPR050155">
    <property type="entry name" value="HAD-like_hydrolase_sf"/>
</dbReference>
<evidence type="ECO:0000313" key="1">
    <source>
        <dbReference type="EMBL" id="PIZ65433.1"/>
    </source>
</evidence>
<dbReference type="SFLD" id="SFLDS00003">
    <property type="entry name" value="Haloacid_Dehalogenase"/>
    <property type="match status" value="1"/>
</dbReference>
<gene>
    <name evidence="1" type="ORF">COY14_02350</name>
</gene>
<dbReference type="InterPro" id="IPR006439">
    <property type="entry name" value="HAD-SF_hydro_IA"/>
</dbReference>
<dbReference type="InterPro" id="IPR041492">
    <property type="entry name" value="HAD_2"/>
</dbReference>
<dbReference type="EMBL" id="PFOD01000049">
    <property type="protein sequence ID" value="PIZ65433.1"/>
    <property type="molecule type" value="Genomic_DNA"/>
</dbReference>
<dbReference type="InterPro" id="IPR023214">
    <property type="entry name" value="HAD_sf"/>
</dbReference>
<dbReference type="Gene3D" id="1.10.150.240">
    <property type="entry name" value="Putative phosphatase, domain 2"/>
    <property type="match status" value="1"/>
</dbReference>
<proteinExistence type="predicted"/>
<name>A0A2M7U478_9BACT</name>
<evidence type="ECO:0008006" key="3">
    <source>
        <dbReference type="Google" id="ProtNLM"/>
    </source>
</evidence>